<dbReference type="InterPro" id="IPR028098">
    <property type="entry name" value="Glyco_trans_4-like_N"/>
</dbReference>
<proteinExistence type="predicted"/>
<dbReference type="Pfam" id="PF00534">
    <property type="entry name" value="Glycos_transf_1"/>
    <property type="match status" value="1"/>
</dbReference>
<sequence length="426" mass="47750">MPMGKLQRVGYIVKRYPCYSETFIVNEILAHEAAGLDIEIFSLRPTLDSHFQDIISQVQAPVHFLRGYKRLQGIKLWEAIEQVSEVIPEIWSRLVYSEGEDVHNIFQALQIAYKAHSTGITHLHAHFATSPTSVARLASHFAEIPYSFTTHAKDIFHQDVEYNDLERKLRDATTTIAISDYNRNYLCQTYSATAGKVRRIYNGLDLQKFPFRSPEKCPPQIISVGRLVEKKGFSTLIEACALLAKRGCRFTCQIAGKGVLEAELRSLIEQLHLTDVVKLIGPQPQNKIIELVQEAAVFVGPYIIGSDGNRDGLPTVLLEAMALGTPCISTNVTGIPEVIKDRETGLLVPQLDPIALAAEIETLLNNPYLRVRLAMKARKLIVEKFDIHRNTTDVRQVFYTASTKNIVSSVMEIDHSSLTTPQTVNP</sequence>
<dbReference type="CDD" id="cd03801">
    <property type="entry name" value="GT4_PimA-like"/>
    <property type="match status" value="1"/>
</dbReference>
<feature type="domain" description="Glycosyltransferase subfamily 4-like N-terminal" evidence="2">
    <location>
        <begin position="92"/>
        <end position="207"/>
    </location>
</feature>
<dbReference type="SUPFAM" id="SSF53756">
    <property type="entry name" value="UDP-Glycosyltransferase/glycogen phosphorylase"/>
    <property type="match status" value="1"/>
</dbReference>
<accession>A0A0V7ZJ10</accession>
<evidence type="ECO:0000313" key="3">
    <source>
        <dbReference type="EMBL" id="KST64544.1"/>
    </source>
</evidence>
<dbReference type="RefSeq" id="WP_027844139.1">
    <property type="nucleotide sequence ID" value="NZ_LMTZ01000120.1"/>
</dbReference>
<feature type="domain" description="Glycosyl transferase family 1" evidence="1">
    <location>
        <begin position="216"/>
        <end position="379"/>
    </location>
</feature>
<name>A0A0V7ZJ10_9CYAN</name>
<evidence type="ECO:0000313" key="4">
    <source>
        <dbReference type="Proteomes" id="UP000053372"/>
    </source>
</evidence>
<keyword evidence="4" id="KW-1185">Reference proteome</keyword>
<dbReference type="Gene3D" id="3.40.50.2000">
    <property type="entry name" value="Glycogen Phosphorylase B"/>
    <property type="match status" value="2"/>
</dbReference>
<evidence type="ECO:0000259" key="2">
    <source>
        <dbReference type="Pfam" id="PF13439"/>
    </source>
</evidence>
<comment type="caution">
    <text evidence="3">The sequence shown here is derived from an EMBL/GenBank/DDBJ whole genome shotgun (WGS) entry which is preliminary data.</text>
</comment>
<dbReference type="OrthoDB" id="73743at2"/>
<dbReference type="Proteomes" id="UP000053372">
    <property type="component" value="Unassembled WGS sequence"/>
</dbReference>
<gene>
    <name evidence="3" type="ORF">BC008_18120</name>
</gene>
<dbReference type="EMBL" id="LMTZ01000120">
    <property type="protein sequence ID" value="KST64544.1"/>
    <property type="molecule type" value="Genomic_DNA"/>
</dbReference>
<protein>
    <submittedName>
        <fullName evidence="3">Glycosyl transferase family 1</fullName>
    </submittedName>
</protein>
<reference evidence="3 4" key="1">
    <citation type="journal article" date="2015" name="Genome Announc.">
        <title>Draft Genome of the Euendolithic (true boring) Cyanobacterium Mastigocoleus testarum strain BC008.</title>
        <authorList>
            <person name="Guida B.S."/>
            <person name="Garcia-Pichel F."/>
        </authorList>
    </citation>
    <scope>NUCLEOTIDE SEQUENCE [LARGE SCALE GENOMIC DNA]</scope>
    <source>
        <strain evidence="3 4">BC008</strain>
    </source>
</reference>
<evidence type="ECO:0000259" key="1">
    <source>
        <dbReference type="Pfam" id="PF00534"/>
    </source>
</evidence>
<dbReference type="GO" id="GO:0016757">
    <property type="term" value="F:glycosyltransferase activity"/>
    <property type="evidence" value="ECO:0007669"/>
    <property type="project" value="InterPro"/>
</dbReference>
<dbReference type="AlphaFoldDB" id="A0A0V7ZJ10"/>
<dbReference type="InterPro" id="IPR001296">
    <property type="entry name" value="Glyco_trans_1"/>
</dbReference>
<dbReference type="PANTHER" id="PTHR12526">
    <property type="entry name" value="GLYCOSYLTRANSFERASE"/>
    <property type="match status" value="1"/>
</dbReference>
<organism evidence="3 4">
    <name type="scientific">Mastigocoleus testarum BC008</name>
    <dbReference type="NCBI Taxonomy" id="371196"/>
    <lineage>
        <taxon>Bacteria</taxon>
        <taxon>Bacillati</taxon>
        <taxon>Cyanobacteriota</taxon>
        <taxon>Cyanophyceae</taxon>
        <taxon>Nostocales</taxon>
        <taxon>Hapalosiphonaceae</taxon>
        <taxon>Mastigocoleus</taxon>
    </lineage>
</organism>
<keyword evidence="3" id="KW-0808">Transferase</keyword>
<dbReference type="Pfam" id="PF13439">
    <property type="entry name" value="Glyco_transf_4"/>
    <property type="match status" value="1"/>
</dbReference>